<reference evidence="1 2" key="1">
    <citation type="submission" date="2015-06" db="EMBL/GenBank/DDBJ databases">
        <title>New insights into the roles of widespread benthic archaea in carbon and nitrogen cycling.</title>
        <authorList>
            <person name="Lazar C.S."/>
            <person name="Baker B.J."/>
            <person name="Seitz K.W."/>
            <person name="Hyde A.S."/>
            <person name="Dick G.J."/>
            <person name="Hinrichs K.-U."/>
            <person name="Teske A.P."/>
        </authorList>
    </citation>
    <scope>NUCLEOTIDE SEQUENCE [LARGE SCALE GENOMIC DNA]</scope>
    <source>
        <strain evidence="1">SG8-32-1</strain>
    </source>
</reference>
<evidence type="ECO:0000313" key="2">
    <source>
        <dbReference type="Proteomes" id="UP000037237"/>
    </source>
</evidence>
<accession>A0A0M0BNA4</accession>
<comment type="caution">
    <text evidence="1">The sequence shown here is derived from an EMBL/GenBank/DDBJ whole genome shotgun (WGS) entry which is preliminary data.</text>
</comment>
<sequence length="64" mass="7422">MKHLFCDCCGDEVVAVYPCKFVFHDNLVTEFNVCLDCMETGTLNINLKRKRLVSKILLRLSKKQ</sequence>
<gene>
    <name evidence="1" type="ORF">AC477_05295</name>
</gene>
<proteinExistence type="predicted"/>
<protein>
    <submittedName>
        <fullName evidence="1">Uncharacterized protein</fullName>
    </submittedName>
</protein>
<dbReference type="AlphaFoldDB" id="A0A0M0BNA4"/>
<name>A0A0M0BNA4_9ARCH</name>
<organism evidence="1 2">
    <name type="scientific">miscellaneous Crenarchaeota group-1 archaeon SG8-32-1</name>
    <dbReference type="NCBI Taxonomy" id="1685124"/>
    <lineage>
        <taxon>Archaea</taxon>
        <taxon>Candidatus Bathyarchaeota</taxon>
        <taxon>MCG-1</taxon>
    </lineage>
</organism>
<evidence type="ECO:0000313" key="1">
    <source>
        <dbReference type="EMBL" id="KON30013.1"/>
    </source>
</evidence>
<dbReference type="EMBL" id="LFWU01000137">
    <property type="protein sequence ID" value="KON30013.1"/>
    <property type="molecule type" value="Genomic_DNA"/>
</dbReference>
<dbReference type="Proteomes" id="UP000037237">
    <property type="component" value="Unassembled WGS sequence"/>
</dbReference>